<feature type="region of interest" description="Disordered" evidence="1">
    <location>
        <begin position="293"/>
        <end position="323"/>
    </location>
</feature>
<reference evidence="2 3" key="1">
    <citation type="submission" date="2023-10" db="EMBL/GenBank/DDBJ databases">
        <authorList>
            <person name="Maclean D."/>
            <person name="Macfadyen A."/>
        </authorList>
    </citation>
    <scope>NUCLEOTIDE SEQUENCE [LARGE SCALE GENOMIC DNA]</scope>
</reference>
<dbReference type="AlphaFoldDB" id="A0AAV1IE20"/>
<feature type="compositionally biased region" description="Polar residues" evidence="1">
    <location>
        <begin position="217"/>
        <end position="234"/>
    </location>
</feature>
<dbReference type="PRINTS" id="PR01438">
    <property type="entry name" value="UNVRSLSTRESS"/>
</dbReference>
<keyword evidence="3" id="KW-1185">Reference proteome</keyword>
<evidence type="ECO:0008006" key="4">
    <source>
        <dbReference type="Google" id="ProtNLM"/>
    </source>
</evidence>
<comment type="caution">
    <text evidence="2">The sequence shown here is derived from an EMBL/GenBank/DDBJ whole genome shotgun (WGS) entry which is preliminary data.</text>
</comment>
<sequence length="323" mass="33917">MQPGPKVIAVGITNSKASQRAVAYAATQVAKPGDMVHLLCVLLDSTLADDHFARTTYMRIQRIIAERFLPILDDVFVQHKTHILRTTAISGGVTCIAGILGSKSVELKASVLVVGNGTNTYLSELLFPSVAKAVVKLKRVPVAIVGADAVRHCGAGERLGEVEQWEGGCVLQVQGSRLQRHSLARAGSSTERLLNRASAPAVRSNLDRQSRGPWAAPSSTVESLAHANSWQAPGSSGGAAERLDPSATAADTAPEAQEEQQHASQGSPLQGSGGCPSQAWIRLNAQPAPAIVRPAEPGMASSSTGFVQRQPPRMRGGVVMFGS</sequence>
<evidence type="ECO:0000313" key="3">
    <source>
        <dbReference type="Proteomes" id="UP001314263"/>
    </source>
</evidence>
<feature type="region of interest" description="Disordered" evidence="1">
    <location>
        <begin position="187"/>
        <end position="278"/>
    </location>
</feature>
<evidence type="ECO:0000256" key="1">
    <source>
        <dbReference type="SAM" id="MobiDB-lite"/>
    </source>
</evidence>
<dbReference type="SUPFAM" id="SSF52402">
    <property type="entry name" value="Adenine nucleotide alpha hydrolases-like"/>
    <property type="match status" value="1"/>
</dbReference>
<dbReference type="Gene3D" id="3.40.50.12370">
    <property type="match status" value="1"/>
</dbReference>
<dbReference type="EMBL" id="CAUYUE010000012">
    <property type="protein sequence ID" value="CAK0785528.1"/>
    <property type="molecule type" value="Genomic_DNA"/>
</dbReference>
<protein>
    <recommendedName>
        <fullName evidence="4">UspA domain-containing protein</fullName>
    </recommendedName>
</protein>
<proteinExistence type="predicted"/>
<accession>A0AAV1IE20</accession>
<name>A0AAV1IE20_9CHLO</name>
<gene>
    <name evidence="2" type="ORF">CVIRNUC_008738</name>
</gene>
<evidence type="ECO:0000313" key="2">
    <source>
        <dbReference type="EMBL" id="CAK0785528.1"/>
    </source>
</evidence>
<organism evidence="2 3">
    <name type="scientific">Coccomyxa viridis</name>
    <dbReference type="NCBI Taxonomy" id="1274662"/>
    <lineage>
        <taxon>Eukaryota</taxon>
        <taxon>Viridiplantae</taxon>
        <taxon>Chlorophyta</taxon>
        <taxon>core chlorophytes</taxon>
        <taxon>Trebouxiophyceae</taxon>
        <taxon>Trebouxiophyceae incertae sedis</taxon>
        <taxon>Coccomyxaceae</taxon>
        <taxon>Coccomyxa</taxon>
    </lineage>
</organism>
<dbReference type="InterPro" id="IPR006015">
    <property type="entry name" value="Universal_stress_UspA"/>
</dbReference>
<dbReference type="Proteomes" id="UP001314263">
    <property type="component" value="Unassembled WGS sequence"/>
</dbReference>
<dbReference type="CDD" id="cd00293">
    <property type="entry name" value="USP-like"/>
    <property type="match status" value="1"/>
</dbReference>